<evidence type="ECO:0000259" key="4">
    <source>
        <dbReference type="Pfam" id="PF10502"/>
    </source>
</evidence>
<evidence type="ECO:0000256" key="1">
    <source>
        <dbReference type="ARBA" id="ARBA00004370"/>
    </source>
</evidence>
<dbReference type="RefSeq" id="WP_095681034.1">
    <property type="nucleotide sequence ID" value="NZ_CP016768.2"/>
</dbReference>
<dbReference type="SUPFAM" id="SSF51306">
    <property type="entry name" value="LexA/Signal peptidase"/>
    <property type="match status" value="1"/>
</dbReference>
<dbReference type="Gene3D" id="2.10.109.10">
    <property type="entry name" value="Umud Fragment, subunit A"/>
    <property type="match status" value="1"/>
</dbReference>
<protein>
    <submittedName>
        <fullName evidence="5">S26 family signal peptidase</fullName>
    </submittedName>
</protein>
<organism evidence="5 6">
    <name type="scientific">Candidatus Nanopelagicus limnae</name>
    <dbReference type="NCBI Taxonomy" id="1884634"/>
    <lineage>
        <taxon>Bacteria</taxon>
        <taxon>Bacillati</taxon>
        <taxon>Actinomycetota</taxon>
        <taxon>Actinomycetes</taxon>
        <taxon>Candidatus Nanopelagicales</taxon>
        <taxon>Candidatus Nanopelagicaceae</taxon>
        <taxon>Candidatus Nanopelagicus</taxon>
    </lineage>
</organism>
<keyword evidence="2" id="KW-0378">Hydrolase</keyword>
<keyword evidence="6" id="KW-1185">Reference proteome</keyword>
<proteinExistence type="predicted"/>
<reference evidence="6" key="1">
    <citation type="submission" date="2016-10" db="EMBL/GenBank/DDBJ databases">
        <title>High microdiversification within the ubiquitous acI lineage of Actinobacteria.</title>
        <authorList>
            <person name="Neuenschwander S.M."/>
            <person name="Salcher M."/>
            <person name="Ghai R."/>
            <person name="Pernthaler J."/>
        </authorList>
    </citation>
    <scope>NUCLEOTIDE SEQUENCE [LARGE SCALE GENOMIC DNA]</scope>
</reference>
<name>A0A249JYZ0_9ACTN</name>
<dbReference type="InterPro" id="IPR052064">
    <property type="entry name" value="Mito_IMP1_subunit"/>
</dbReference>
<dbReference type="GO" id="GO:0016020">
    <property type="term" value="C:membrane"/>
    <property type="evidence" value="ECO:0007669"/>
    <property type="project" value="UniProtKB-SubCell"/>
</dbReference>
<dbReference type="EMBL" id="CP016768">
    <property type="protein sequence ID" value="ASY09730.1"/>
    <property type="molecule type" value="Genomic_DNA"/>
</dbReference>
<dbReference type="InterPro" id="IPR019533">
    <property type="entry name" value="Peptidase_S26"/>
</dbReference>
<feature type="domain" description="Peptidase S26" evidence="4">
    <location>
        <begin position="70"/>
        <end position="101"/>
    </location>
</feature>
<evidence type="ECO:0000256" key="2">
    <source>
        <dbReference type="ARBA" id="ARBA00022801"/>
    </source>
</evidence>
<dbReference type="CDD" id="cd06530">
    <property type="entry name" value="S26_SPase_I"/>
    <property type="match status" value="1"/>
</dbReference>
<dbReference type="PANTHER" id="PTHR12383:SF16">
    <property type="entry name" value="MITOCHONDRIAL INNER MEMBRANE PROTEASE SUBUNIT 1"/>
    <property type="match status" value="1"/>
</dbReference>
<sequence>MFGLSRVVVEGNSMAPAYNQGDWLIVRRLSGQEHRLKIGKLYLISDPIRPGVKLLKRLTQTRIEHGVIRFWVEGDNPESTDSRSWGWLESSQILGKVLLRYKKGN</sequence>
<comment type="subcellular location">
    <subcellularLocation>
        <location evidence="1">Membrane</location>
    </subcellularLocation>
</comment>
<feature type="domain" description="Peptidase S26" evidence="4">
    <location>
        <begin position="2"/>
        <end position="58"/>
    </location>
</feature>
<dbReference type="KEGG" id="abam:B1s21122_05270"/>
<gene>
    <name evidence="5" type="ORF">B1s21122_05270</name>
</gene>
<dbReference type="GO" id="GO:0006465">
    <property type="term" value="P:signal peptide processing"/>
    <property type="evidence" value="ECO:0007669"/>
    <property type="project" value="InterPro"/>
</dbReference>
<dbReference type="Pfam" id="PF10502">
    <property type="entry name" value="Peptidase_S26"/>
    <property type="match status" value="2"/>
</dbReference>
<evidence type="ECO:0000313" key="5">
    <source>
        <dbReference type="EMBL" id="ASY09730.1"/>
    </source>
</evidence>
<dbReference type="Proteomes" id="UP000217153">
    <property type="component" value="Chromosome"/>
</dbReference>
<dbReference type="InterPro" id="IPR036286">
    <property type="entry name" value="LexA/Signal_pep-like_sf"/>
</dbReference>
<evidence type="ECO:0000313" key="6">
    <source>
        <dbReference type="Proteomes" id="UP000217153"/>
    </source>
</evidence>
<dbReference type="AlphaFoldDB" id="A0A249JYZ0"/>
<dbReference type="OrthoDB" id="1467636at2"/>
<dbReference type="GO" id="GO:0004252">
    <property type="term" value="F:serine-type endopeptidase activity"/>
    <property type="evidence" value="ECO:0007669"/>
    <property type="project" value="InterPro"/>
</dbReference>
<keyword evidence="3" id="KW-0472">Membrane</keyword>
<evidence type="ECO:0000256" key="3">
    <source>
        <dbReference type="ARBA" id="ARBA00023136"/>
    </source>
</evidence>
<accession>A0A249JYZ0</accession>
<dbReference type="PANTHER" id="PTHR12383">
    <property type="entry name" value="PROTEASE FAMILY S26 MITOCHONDRIAL INNER MEMBRANE PROTEASE-RELATED"/>
    <property type="match status" value="1"/>
</dbReference>